<dbReference type="Proteomes" id="UP001165653">
    <property type="component" value="Unassembled WGS sequence"/>
</dbReference>
<reference evidence="4" key="1">
    <citation type="submission" date="2022-10" db="EMBL/GenBank/DDBJ databases">
        <title>Luteolibacter sp. GHJ8, whole genome shotgun sequencing project.</title>
        <authorList>
            <person name="Zhao G."/>
            <person name="Shen L."/>
        </authorList>
    </citation>
    <scope>NUCLEOTIDE SEQUENCE</scope>
    <source>
        <strain evidence="4">GHJ8</strain>
    </source>
</reference>
<keyword evidence="5" id="KW-1185">Reference proteome</keyword>
<evidence type="ECO:0000256" key="1">
    <source>
        <dbReference type="ARBA" id="ARBA00022676"/>
    </source>
</evidence>
<accession>A0ABT3FYM7</accession>
<dbReference type="PANTHER" id="PTHR12526">
    <property type="entry name" value="GLYCOSYLTRANSFERASE"/>
    <property type="match status" value="1"/>
</dbReference>
<dbReference type="PANTHER" id="PTHR12526:SF510">
    <property type="entry name" value="D-INOSITOL 3-PHOSPHATE GLYCOSYLTRANSFERASE"/>
    <property type="match status" value="1"/>
</dbReference>
<feature type="domain" description="Glycosyl transferase family 1" evidence="3">
    <location>
        <begin position="203"/>
        <end position="358"/>
    </location>
</feature>
<dbReference type="RefSeq" id="WP_264511314.1">
    <property type="nucleotide sequence ID" value="NZ_JAPDDR010000002.1"/>
</dbReference>
<keyword evidence="1" id="KW-0328">Glycosyltransferase</keyword>
<organism evidence="4 5">
    <name type="scientific">Luteolibacter rhizosphaerae</name>
    <dbReference type="NCBI Taxonomy" id="2989719"/>
    <lineage>
        <taxon>Bacteria</taxon>
        <taxon>Pseudomonadati</taxon>
        <taxon>Verrucomicrobiota</taxon>
        <taxon>Verrucomicrobiia</taxon>
        <taxon>Verrucomicrobiales</taxon>
        <taxon>Verrucomicrobiaceae</taxon>
        <taxon>Luteolibacter</taxon>
    </lineage>
</organism>
<dbReference type="CDD" id="cd03801">
    <property type="entry name" value="GT4_PimA-like"/>
    <property type="match status" value="1"/>
</dbReference>
<dbReference type="Gene3D" id="3.40.50.2000">
    <property type="entry name" value="Glycogen Phosphorylase B"/>
    <property type="match status" value="2"/>
</dbReference>
<sequence>MSGRPRIALCLEYSLGLRGGVSVIVEEVVAGLSNEFEFILASPDEPAALAAHPVSSHLAGHLPLSFDDLSTSDLPRCLHESGVRMAHFHAGGAYGWGNCWPVASLPERCSREGVTCLWTDHLVIDTFNGYLGGSRPLPVRMAAFPFAWAGKLRQMRAVACEVAVSEHDRTLLAARYFPLSSRLRRLYHSRLNESEPASSEIRRQEILNVGHIAFRKGQHILAAAFASIAAECPGWSLVLAGHDAGDGCWQEIERIIAAARLEGRIHLLGAVDDVAALQRRAAIYVQPSIHEALGLALQEAIFRGCPAVGTRAGGIPEVIDEGVTGLLVPPSDPVAMAAALQKLIAQPELREKFSAAGRASIIAKKMTRQGMLDSHRALYREFTTA</sequence>
<protein>
    <submittedName>
        <fullName evidence="4">Glycosyltransferase family 4 protein</fullName>
    </submittedName>
</protein>
<evidence type="ECO:0000259" key="3">
    <source>
        <dbReference type="Pfam" id="PF00534"/>
    </source>
</evidence>
<evidence type="ECO:0000313" key="5">
    <source>
        <dbReference type="Proteomes" id="UP001165653"/>
    </source>
</evidence>
<dbReference type="EMBL" id="JAPDDR010000002">
    <property type="protein sequence ID" value="MCW1912672.1"/>
    <property type="molecule type" value="Genomic_DNA"/>
</dbReference>
<evidence type="ECO:0000256" key="2">
    <source>
        <dbReference type="ARBA" id="ARBA00022679"/>
    </source>
</evidence>
<proteinExistence type="predicted"/>
<dbReference type="Pfam" id="PF00534">
    <property type="entry name" value="Glycos_transf_1"/>
    <property type="match status" value="1"/>
</dbReference>
<name>A0ABT3FYM7_9BACT</name>
<comment type="caution">
    <text evidence="4">The sequence shown here is derived from an EMBL/GenBank/DDBJ whole genome shotgun (WGS) entry which is preliminary data.</text>
</comment>
<dbReference type="InterPro" id="IPR001296">
    <property type="entry name" value="Glyco_trans_1"/>
</dbReference>
<gene>
    <name evidence="4" type="ORF">OJ996_03740</name>
</gene>
<keyword evidence="2" id="KW-0808">Transferase</keyword>
<dbReference type="SUPFAM" id="SSF53756">
    <property type="entry name" value="UDP-Glycosyltransferase/glycogen phosphorylase"/>
    <property type="match status" value="1"/>
</dbReference>
<evidence type="ECO:0000313" key="4">
    <source>
        <dbReference type="EMBL" id="MCW1912672.1"/>
    </source>
</evidence>